<gene>
    <name evidence="1" type="ORF">L2E82_39596</name>
</gene>
<comment type="caution">
    <text evidence="1">The sequence shown here is derived from an EMBL/GenBank/DDBJ whole genome shotgun (WGS) entry which is preliminary data.</text>
</comment>
<dbReference type="EMBL" id="CM042015">
    <property type="protein sequence ID" value="KAI3709829.1"/>
    <property type="molecule type" value="Genomic_DNA"/>
</dbReference>
<evidence type="ECO:0000313" key="2">
    <source>
        <dbReference type="Proteomes" id="UP001055811"/>
    </source>
</evidence>
<protein>
    <submittedName>
        <fullName evidence="1">Uncharacterized protein</fullName>
    </submittedName>
</protein>
<sequence>MAVRHRLHRRKWLPASGNSFVVGGVGAGVITILDDVDFEKVKENMEVVMLKMAETEVVGPESGGREGAIVQSIGVRVQGFCYGVKKFQSVCLAAEEEAERRSLKEELMSGATNLEEVGLVMVI</sequence>
<accession>A0ACB9AHY6</accession>
<proteinExistence type="predicted"/>
<name>A0ACB9AHY6_CICIN</name>
<organism evidence="1 2">
    <name type="scientific">Cichorium intybus</name>
    <name type="common">Chicory</name>
    <dbReference type="NCBI Taxonomy" id="13427"/>
    <lineage>
        <taxon>Eukaryota</taxon>
        <taxon>Viridiplantae</taxon>
        <taxon>Streptophyta</taxon>
        <taxon>Embryophyta</taxon>
        <taxon>Tracheophyta</taxon>
        <taxon>Spermatophyta</taxon>
        <taxon>Magnoliopsida</taxon>
        <taxon>eudicotyledons</taxon>
        <taxon>Gunneridae</taxon>
        <taxon>Pentapetalae</taxon>
        <taxon>asterids</taxon>
        <taxon>campanulids</taxon>
        <taxon>Asterales</taxon>
        <taxon>Asteraceae</taxon>
        <taxon>Cichorioideae</taxon>
        <taxon>Cichorieae</taxon>
        <taxon>Cichoriinae</taxon>
        <taxon>Cichorium</taxon>
    </lineage>
</organism>
<evidence type="ECO:0000313" key="1">
    <source>
        <dbReference type="EMBL" id="KAI3709829.1"/>
    </source>
</evidence>
<keyword evidence="2" id="KW-1185">Reference proteome</keyword>
<reference evidence="1 2" key="2">
    <citation type="journal article" date="2022" name="Mol. Ecol. Resour.">
        <title>The genomes of chicory, endive, great burdock and yacon provide insights into Asteraceae paleo-polyploidization history and plant inulin production.</title>
        <authorList>
            <person name="Fan W."/>
            <person name="Wang S."/>
            <person name="Wang H."/>
            <person name="Wang A."/>
            <person name="Jiang F."/>
            <person name="Liu H."/>
            <person name="Zhao H."/>
            <person name="Xu D."/>
            <person name="Zhang Y."/>
        </authorList>
    </citation>
    <scope>NUCLEOTIDE SEQUENCE [LARGE SCALE GENOMIC DNA]</scope>
    <source>
        <strain evidence="2">cv. Punajuju</strain>
        <tissue evidence="1">Leaves</tissue>
    </source>
</reference>
<dbReference type="Proteomes" id="UP001055811">
    <property type="component" value="Linkage Group LG07"/>
</dbReference>
<reference evidence="2" key="1">
    <citation type="journal article" date="2022" name="Mol. Ecol. Resour.">
        <title>The genomes of chicory, endive, great burdock and yacon provide insights into Asteraceae palaeo-polyploidization history and plant inulin production.</title>
        <authorList>
            <person name="Fan W."/>
            <person name="Wang S."/>
            <person name="Wang H."/>
            <person name="Wang A."/>
            <person name="Jiang F."/>
            <person name="Liu H."/>
            <person name="Zhao H."/>
            <person name="Xu D."/>
            <person name="Zhang Y."/>
        </authorList>
    </citation>
    <scope>NUCLEOTIDE SEQUENCE [LARGE SCALE GENOMIC DNA]</scope>
    <source>
        <strain evidence="2">cv. Punajuju</strain>
    </source>
</reference>